<keyword evidence="3 10" id="KW-0808">Transferase</keyword>
<sequence length="198" mass="21855">MSLDRFYPIFDDTKWLRQLLPLGIKLVQLRIKDAEPDVLRAEIIAARDLCRAAGCTLVINDHWQIAIEEGCDFIHLGQEDLDDADIPAIRKAGMRLGLSTHDLAELDRAMALAPDYIALGPVYPTILKKMKWHQQGLEKLTEWKSLIGDTPLIAIGGMSVERAPGAFEAGADVVAAVTDITLNADPSARITSWIEATR</sequence>
<evidence type="ECO:0000313" key="14">
    <source>
        <dbReference type="Proteomes" id="UP001429564"/>
    </source>
</evidence>
<gene>
    <name evidence="13" type="ORF">DL239_19460</name>
</gene>
<evidence type="ECO:0000256" key="8">
    <source>
        <dbReference type="ARBA" id="ARBA00047851"/>
    </source>
</evidence>
<dbReference type="Proteomes" id="UP001429564">
    <property type="component" value="Unassembled WGS sequence"/>
</dbReference>
<dbReference type="RefSeq" id="WP_167685750.1">
    <property type="nucleotide sequence ID" value="NZ_QHLQ01000029.1"/>
</dbReference>
<dbReference type="SUPFAM" id="SSF51391">
    <property type="entry name" value="Thiamin phosphate synthase"/>
    <property type="match status" value="1"/>
</dbReference>
<proteinExistence type="inferred from homology"/>
<keyword evidence="14" id="KW-1185">Reference proteome</keyword>
<keyword evidence="5" id="KW-0460">Magnesium</keyword>
<comment type="cofactor">
    <cofactor evidence="1">
        <name>Mg(2+)</name>
        <dbReference type="ChEBI" id="CHEBI:18420"/>
    </cofactor>
</comment>
<dbReference type="Gene3D" id="3.20.20.70">
    <property type="entry name" value="Aldolase class I"/>
    <property type="match status" value="1"/>
</dbReference>
<evidence type="ECO:0000256" key="11">
    <source>
        <dbReference type="RuleBase" id="RU004253"/>
    </source>
</evidence>
<name>A0ABX0WEP7_9RHOB</name>
<comment type="catalytic activity">
    <reaction evidence="8 10">
        <text>2-(2-carboxy-4-methylthiazol-5-yl)ethyl phosphate + 4-amino-2-methyl-5-(diphosphooxymethyl)pyrimidine + 2 H(+) = thiamine phosphate + CO2 + diphosphate</text>
        <dbReference type="Rhea" id="RHEA:47848"/>
        <dbReference type="ChEBI" id="CHEBI:15378"/>
        <dbReference type="ChEBI" id="CHEBI:16526"/>
        <dbReference type="ChEBI" id="CHEBI:33019"/>
        <dbReference type="ChEBI" id="CHEBI:37575"/>
        <dbReference type="ChEBI" id="CHEBI:57841"/>
        <dbReference type="ChEBI" id="CHEBI:62890"/>
        <dbReference type="EC" id="2.5.1.3"/>
    </reaction>
</comment>
<keyword evidence="6 10" id="KW-0784">Thiamine biosynthesis</keyword>
<accession>A0ABX0WEP7</accession>
<comment type="catalytic activity">
    <reaction evidence="7 10">
        <text>4-methyl-5-(2-phosphooxyethyl)-thiazole + 4-amino-2-methyl-5-(diphosphooxymethyl)pyrimidine + H(+) = thiamine phosphate + diphosphate</text>
        <dbReference type="Rhea" id="RHEA:22328"/>
        <dbReference type="ChEBI" id="CHEBI:15378"/>
        <dbReference type="ChEBI" id="CHEBI:33019"/>
        <dbReference type="ChEBI" id="CHEBI:37575"/>
        <dbReference type="ChEBI" id="CHEBI:57841"/>
        <dbReference type="ChEBI" id="CHEBI:58296"/>
        <dbReference type="EC" id="2.5.1.3"/>
    </reaction>
</comment>
<dbReference type="EC" id="2.5.1.3" evidence="10"/>
<reference evidence="13 14" key="1">
    <citation type="submission" date="2018-05" db="EMBL/GenBank/DDBJ databases">
        <authorList>
            <person name="Zhang Y.-J."/>
        </authorList>
    </citation>
    <scope>NUCLEOTIDE SEQUENCE [LARGE SCALE GENOMIC DNA]</scope>
    <source>
        <strain evidence="13 14">CY04</strain>
    </source>
</reference>
<dbReference type="PANTHER" id="PTHR20857:SF15">
    <property type="entry name" value="THIAMINE-PHOSPHATE SYNTHASE"/>
    <property type="match status" value="1"/>
</dbReference>
<evidence type="ECO:0000256" key="6">
    <source>
        <dbReference type="ARBA" id="ARBA00022977"/>
    </source>
</evidence>
<evidence type="ECO:0000259" key="12">
    <source>
        <dbReference type="Pfam" id="PF02581"/>
    </source>
</evidence>
<dbReference type="NCBIfam" id="NF000734">
    <property type="entry name" value="PRK00043.1-5"/>
    <property type="match status" value="1"/>
</dbReference>
<evidence type="ECO:0000256" key="4">
    <source>
        <dbReference type="ARBA" id="ARBA00022723"/>
    </source>
</evidence>
<dbReference type="InterPro" id="IPR013785">
    <property type="entry name" value="Aldolase_TIM"/>
</dbReference>
<dbReference type="Pfam" id="PF02581">
    <property type="entry name" value="TMP-TENI"/>
    <property type="match status" value="1"/>
</dbReference>
<dbReference type="InterPro" id="IPR036206">
    <property type="entry name" value="ThiamineP_synth_sf"/>
</dbReference>
<evidence type="ECO:0000256" key="10">
    <source>
        <dbReference type="RuleBase" id="RU003826"/>
    </source>
</evidence>
<evidence type="ECO:0000256" key="2">
    <source>
        <dbReference type="ARBA" id="ARBA00005165"/>
    </source>
</evidence>
<evidence type="ECO:0000256" key="3">
    <source>
        <dbReference type="ARBA" id="ARBA00022679"/>
    </source>
</evidence>
<evidence type="ECO:0000256" key="7">
    <source>
        <dbReference type="ARBA" id="ARBA00047334"/>
    </source>
</evidence>
<comment type="caution">
    <text evidence="13">The sequence shown here is derived from an EMBL/GenBank/DDBJ whole genome shotgun (WGS) entry which is preliminary data.</text>
</comment>
<comment type="catalytic activity">
    <reaction evidence="9 10">
        <text>2-[(2R,5Z)-2-carboxy-4-methylthiazol-5(2H)-ylidene]ethyl phosphate + 4-amino-2-methyl-5-(diphosphooxymethyl)pyrimidine + 2 H(+) = thiamine phosphate + CO2 + diphosphate</text>
        <dbReference type="Rhea" id="RHEA:47844"/>
        <dbReference type="ChEBI" id="CHEBI:15378"/>
        <dbReference type="ChEBI" id="CHEBI:16526"/>
        <dbReference type="ChEBI" id="CHEBI:33019"/>
        <dbReference type="ChEBI" id="CHEBI:37575"/>
        <dbReference type="ChEBI" id="CHEBI:57841"/>
        <dbReference type="ChEBI" id="CHEBI:62899"/>
        <dbReference type="EC" id="2.5.1.3"/>
    </reaction>
</comment>
<dbReference type="InterPro" id="IPR034291">
    <property type="entry name" value="TMP_synthase"/>
</dbReference>
<evidence type="ECO:0000256" key="9">
    <source>
        <dbReference type="ARBA" id="ARBA00047883"/>
    </source>
</evidence>
<organism evidence="13 14">
    <name type="scientific">Parasedimentitalea denitrificans</name>
    <dbReference type="NCBI Taxonomy" id="2211118"/>
    <lineage>
        <taxon>Bacteria</taxon>
        <taxon>Pseudomonadati</taxon>
        <taxon>Pseudomonadota</taxon>
        <taxon>Alphaproteobacteria</taxon>
        <taxon>Rhodobacterales</taxon>
        <taxon>Paracoccaceae</taxon>
        <taxon>Parasedimentitalea</taxon>
    </lineage>
</organism>
<dbReference type="CDD" id="cd00564">
    <property type="entry name" value="TMP_TenI"/>
    <property type="match status" value="1"/>
</dbReference>
<comment type="pathway">
    <text evidence="2 11">Cofactor biosynthesis; thiamine diphosphate biosynthesis; thiamine phosphate from 4-amino-2-methyl-5-diphosphomethylpyrimidine and 4-methyl-5-(2-phosphoethyl)-thiazole: step 1/1.</text>
</comment>
<comment type="similarity">
    <text evidence="10">Belongs to the thiamine-phosphate synthase family.</text>
</comment>
<dbReference type="NCBIfam" id="TIGR00693">
    <property type="entry name" value="thiE"/>
    <property type="match status" value="1"/>
</dbReference>
<dbReference type="EMBL" id="QHLQ01000029">
    <property type="protein sequence ID" value="NIZ63147.1"/>
    <property type="molecule type" value="Genomic_DNA"/>
</dbReference>
<keyword evidence="4" id="KW-0479">Metal-binding</keyword>
<dbReference type="InterPro" id="IPR022998">
    <property type="entry name" value="ThiamineP_synth_TenI"/>
</dbReference>
<evidence type="ECO:0000256" key="1">
    <source>
        <dbReference type="ARBA" id="ARBA00001946"/>
    </source>
</evidence>
<evidence type="ECO:0000313" key="13">
    <source>
        <dbReference type="EMBL" id="NIZ63147.1"/>
    </source>
</evidence>
<feature type="domain" description="Thiamine phosphate synthase/TenI" evidence="12">
    <location>
        <begin position="12"/>
        <end position="180"/>
    </location>
</feature>
<evidence type="ECO:0000256" key="5">
    <source>
        <dbReference type="ARBA" id="ARBA00022842"/>
    </source>
</evidence>
<dbReference type="PANTHER" id="PTHR20857">
    <property type="entry name" value="THIAMINE-PHOSPHATE PYROPHOSPHORYLASE"/>
    <property type="match status" value="1"/>
</dbReference>
<protein>
    <recommendedName>
        <fullName evidence="10">Thiamine-phosphate synthase</fullName>
        <ecNumber evidence="10">2.5.1.3</ecNumber>
    </recommendedName>
    <alternativeName>
        <fullName evidence="10">Thiamine-phosphate pyrophosphorylase</fullName>
    </alternativeName>
</protein>